<evidence type="ECO:0000313" key="2">
    <source>
        <dbReference type="EMBL" id="XDT71110.1"/>
    </source>
</evidence>
<protein>
    <submittedName>
        <fullName evidence="2">FAD-dependent oxidoreductase</fullName>
    </submittedName>
</protein>
<dbReference type="EMBL" id="CP154858">
    <property type="protein sequence ID" value="XDT71110.1"/>
    <property type="molecule type" value="Genomic_DNA"/>
</dbReference>
<sequence length="418" mass="46870">MKLAIIGSGISGLTAAWHLQHDHEVTVFEAGDKPGGHTDTHTLDIEGQQVRVDSGFIVFNRHNYPNFCKMLDALGVEAQASDMSFSVVHEGLDLVYGAAGLGRLLARKRNLLRPDFYRMLWDLRRFYREAPALLDSDDDTLTLGEYLDQNGYSPAFSEGHILPMAAALWSSSMDFARHFPARYFVAFMANHRMLQVNERPQWLTVRGGSDTYVQALIRQFRGTLLTRQPVHAVRRHAGGVTLLTEAGPAEFDGVVMACHSDQALALLDHPSAAEQAVLGNIGYASNHVTVHHDVRQLPPARAAWASWNARVTRDARSHCQVSYWMNLLQNLPVKTPVIVSLNAEHQIDPDTIWLTRTYAHPQYTTETLRAQRRHADISGQQRTWYCGAYWGWGFHEDGVRSALTVVDQIQREATSHAA</sequence>
<dbReference type="Pfam" id="PF01593">
    <property type="entry name" value="Amino_oxidase"/>
    <property type="match status" value="1"/>
</dbReference>
<dbReference type="Gene3D" id="3.50.50.60">
    <property type="entry name" value="FAD/NAD(P)-binding domain"/>
    <property type="match status" value="1"/>
</dbReference>
<dbReference type="GO" id="GO:0016491">
    <property type="term" value="F:oxidoreductase activity"/>
    <property type="evidence" value="ECO:0007669"/>
    <property type="project" value="InterPro"/>
</dbReference>
<reference evidence="2" key="1">
    <citation type="submission" date="2024-05" db="EMBL/GenBank/DDBJ databases">
        <title>Genome sequencing of novel strain.</title>
        <authorList>
            <person name="Ganbat D."/>
            <person name="Ganbat S."/>
            <person name="Lee S.-J."/>
        </authorList>
    </citation>
    <scope>NUCLEOTIDE SEQUENCE</scope>
    <source>
        <strain evidence="2">SMD15-11</strain>
    </source>
</reference>
<dbReference type="InterPro" id="IPR036188">
    <property type="entry name" value="FAD/NAD-bd_sf"/>
</dbReference>
<dbReference type="InterPro" id="IPR050464">
    <property type="entry name" value="Zeta_carotene_desat/Oxidored"/>
</dbReference>
<dbReference type="KEGG" id="tcd:AAIA72_09855"/>
<dbReference type="PANTHER" id="PTHR42923">
    <property type="entry name" value="PROTOPORPHYRINOGEN OXIDASE"/>
    <property type="match status" value="1"/>
</dbReference>
<dbReference type="SUPFAM" id="SSF51905">
    <property type="entry name" value="FAD/NAD(P)-binding domain"/>
    <property type="match status" value="1"/>
</dbReference>
<dbReference type="AlphaFoldDB" id="A0AB39USI3"/>
<evidence type="ECO:0000259" key="1">
    <source>
        <dbReference type="Pfam" id="PF01593"/>
    </source>
</evidence>
<gene>
    <name evidence="2" type="ORF">AAIA72_09855</name>
</gene>
<name>A0AB39USI3_9GAMM</name>
<feature type="domain" description="Amine oxidase" evidence="1">
    <location>
        <begin position="10"/>
        <end position="285"/>
    </location>
</feature>
<accession>A0AB39USI3</accession>
<proteinExistence type="predicted"/>
<organism evidence="2">
    <name type="scientific">Thermohahella caldifontis</name>
    <dbReference type="NCBI Taxonomy" id="3142973"/>
    <lineage>
        <taxon>Bacteria</taxon>
        <taxon>Pseudomonadati</taxon>
        <taxon>Pseudomonadota</taxon>
        <taxon>Gammaproteobacteria</taxon>
        <taxon>Oceanospirillales</taxon>
        <taxon>Hahellaceae</taxon>
        <taxon>Thermohahella</taxon>
    </lineage>
</organism>
<dbReference type="RefSeq" id="WP_369600149.1">
    <property type="nucleotide sequence ID" value="NZ_CP154858.1"/>
</dbReference>
<dbReference type="Gene3D" id="3.30.70.1990">
    <property type="match status" value="1"/>
</dbReference>
<dbReference type="InterPro" id="IPR002937">
    <property type="entry name" value="Amino_oxidase"/>
</dbReference>
<dbReference type="FunFam" id="1.10.405.20:FF:000001">
    <property type="entry name" value="Amine oxidase"/>
    <property type="match status" value="1"/>
</dbReference>
<dbReference type="PANTHER" id="PTHR42923:SF17">
    <property type="entry name" value="AMINE OXIDASE DOMAIN-CONTAINING PROTEIN"/>
    <property type="match status" value="1"/>
</dbReference>
<dbReference type="Gene3D" id="1.10.405.20">
    <property type="match status" value="1"/>
</dbReference>